<dbReference type="InterPro" id="IPR045713">
    <property type="entry name" value="DUF6069"/>
</dbReference>
<dbReference type="RefSeq" id="WP_184792535.1">
    <property type="nucleotide sequence ID" value="NZ_BONT01000084.1"/>
</dbReference>
<sequence length="172" mass="17528">MTTYRHQPDNPYPEETPVSSRVNGGRLWSGGVAAAVIAAGLAVVGFLIVKGLLKLPILGVDVDGGVVQPSMITYALIAAFAALLATGIMHLLLLGTPRPFLFFGWIVALGTIIAMLVPLLGVDRLATGAATAVVNLVIGIAIGVLVGGSAKASLRVPVAADPADPFAPRPGM</sequence>
<feature type="transmembrane region" description="Helical" evidence="1">
    <location>
        <begin position="126"/>
        <end position="146"/>
    </location>
</feature>
<gene>
    <name evidence="2" type="ORF">HNR73_007347</name>
</gene>
<reference evidence="2 3" key="1">
    <citation type="submission" date="2020-08" db="EMBL/GenBank/DDBJ databases">
        <title>Genomic Encyclopedia of Type Strains, Phase IV (KMG-IV): sequencing the most valuable type-strain genomes for metagenomic binning, comparative biology and taxonomic classification.</title>
        <authorList>
            <person name="Goeker M."/>
        </authorList>
    </citation>
    <scope>NUCLEOTIDE SEQUENCE [LARGE SCALE GENOMIC DNA]</scope>
    <source>
        <strain evidence="2 3">YIM 65646</strain>
    </source>
</reference>
<feature type="transmembrane region" description="Helical" evidence="1">
    <location>
        <begin position="100"/>
        <end position="120"/>
    </location>
</feature>
<dbReference type="Proteomes" id="UP000548476">
    <property type="component" value="Unassembled WGS sequence"/>
</dbReference>
<dbReference type="EMBL" id="JACHGT010000022">
    <property type="protein sequence ID" value="MBB6039452.1"/>
    <property type="molecule type" value="Genomic_DNA"/>
</dbReference>
<dbReference type="AlphaFoldDB" id="A0A841G108"/>
<feature type="transmembrane region" description="Helical" evidence="1">
    <location>
        <begin position="27"/>
        <end position="52"/>
    </location>
</feature>
<keyword evidence="3" id="KW-1185">Reference proteome</keyword>
<keyword evidence="1" id="KW-1133">Transmembrane helix</keyword>
<evidence type="ECO:0000313" key="2">
    <source>
        <dbReference type="EMBL" id="MBB6039452.1"/>
    </source>
</evidence>
<keyword evidence="1" id="KW-0812">Transmembrane</keyword>
<organism evidence="2 3">
    <name type="scientific">Phytomonospora endophytica</name>
    <dbReference type="NCBI Taxonomy" id="714109"/>
    <lineage>
        <taxon>Bacteria</taxon>
        <taxon>Bacillati</taxon>
        <taxon>Actinomycetota</taxon>
        <taxon>Actinomycetes</taxon>
        <taxon>Micromonosporales</taxon>
        <taxon>Micromonosporaceae</taxon>
        <taxon>Phytomonospora</taxon>
    </lineage>
</organism>
<keyword evidence="1" id="KW-0472">Membrane</keyword>
<dbReference type="Pfam" id="PF19545">
    <property type="entry name" value="DUF6069"/>
    <property type="match status" value="1"/>
</dbReference>
<evidence type="ECO:0000313" key="3">
    <source>
        <dbReference type="Proteomes" id="UP000548476"/>
    </source>
</evidence>
<name>A0A841G108_9ACTN</name>
<proteinExistence type="predicted"/>
<accession>A0A841G108</accession>
<protein>
    <submittedName>
        <fullName evidence="2">Uncharacterized protein</fullName>
    </submittedName>
</protein>
<evidence type="ECO:0000256" key="1">
    <source>
        <dbReference type="SAM" id="Phobius"/>
    </source>
</evidence>
<comment type="caution">
    <text evidence="2">The sequence shown here is derived from an EMBL/GenBank/DDBJ whole genome shotgun (WGS) entry which is preliminary data.</text>
</comment>
<feature type="transmembrane region" description="Helical" evidence="1">
    <location>
        <begin position="72"/>
        <end position="93"/>
    </location>
</feature>